<keyword evidence="2" id="KW-1185">Reference proteome</keyword>
<protein>
    <submittedName>
        <fullName evidence="1">Uncharacterized protein</fullName>
    </submittedName>
</protein>
<evidence type="ECO:0000313" key="2">
    <source>
        <dbReference type="Proteomes" id="UP001140949"/>
    </source>
</evidence>
<proteinExistence type="predicted"/>
<dbReference type="Proteomes" id="UP001140949">
    <property type="component" value="Unassembled WGS sequence"/>
</dbReference>
<comment type="caution">
    <text evidence="1">The sequence shown here is derived from an EMBL/GenBank/DDBJ whole genome shotgun (WGS) entry which is preliminary data.</text>
</comment>
<organism evidence="1 2">
    <name type="scientific">Iris pallida</name>
    <name type="common">Sweet iris</name>
    <dbReference type="NCBI Taxonomy" id="29817"/>
    <lineage>
        <taxon>Eukaryota</taxon>
        <taxon>Viridiplantae</taxon>
        <taxon>Streptophyta</taxon>
        <taxon>Embryophyta</taxon>
        <taxon>Tracheophyta</taxon>
        <taxon>Spermatophyta</taxon>
        <taxon>Magnoliopsida</taxon>
        <taxon>Liliopsida</taxon>
        <taxon>Asparagales</taxon>
        <taxon>Iridaceae</taxon>
        <taxon>Iridoideae</taxon>
        <taxon>Irideae</taxon>
        <taxon>Iris</taxon>
    </lineage>
</organism>
<gene>
    <name evidence="1" type="ORF">M6B38_233080</name>
</gene>
<reference evidence="1" key="1">
    <citation type="journal article" date="2023" name="GigaByte">
        <title>Genome assembly of the bearded iris, Iris pallida Lam.</title>
        <authorList>
            <person name="Bruccoleri R.E."/>
            <person name="Oakeley E.J."/>
            <person name="Faust A.M.E."/>
            <person name="Altorfer M."/>
            <person name="Dessus-Babus S."/>
            <person name="Burckhardt D."/>
            <person name="Oertli M."/>
            <person name="Naumann U."/>
            <person name="Petersen F."/>
            <person name="Wong J."/>
        </authorList>
    </citation>
    <scope>NUCLEOTIDE SEQUENCE</scope>
    <source>
        <strain evidence="1">GSM-AAB239-AS_SAM_17_03QT</strain>
    </source>
</reference>
<accession>A0AAX6DQ83</accession>
<reference evidence="1" key="2">
    <citation type="submission" date="2023-04" db="EMBL/GenBank/DDBJ databases">
        <authorList>
            <person name="Bruccoleri R.E."/>
            <person name="Oakeley E.J."/>
            <person name="Faust A.-M."/>
            <person name="Dessus-Babus S."/>
            <person name="Altorfer M."/>
            <person name="Burckhardt D."/>
            <person name="Oertli M."/>
            <person name="Naumann U."/>
            <person name="Petersen F."/>
            <person name="Wong J."/>
        </authorList>
    </citation>
    <scope>NUCLEOTIDE SEQUENCE</scope>
    <source>
        <strain evidence="1">GSM-AAB239-AS_SAM_17_03QT</strain>
        <tissue evidence="1">Leaf</tissue>
    </source>
</reference>
<name>A0AAX6DQ83_IRIPA</name>
<dbReference type="AlphaFoldDB" id="A0AAX6DQ83"/>
<evidence type="ECO:0000313" key="1">
    <source>
        <dbReference type="EMBL" id="KAJ6793928.1"/>
    </source>
</evidence>
<dbReference type="EMBL" id="JANAVB010042618">
    <property type="protein sequence ID" value="KAJ6793928.1"/>
    <property type="molecule type" value="Genomic_DNA"/>
</dbReference>
<sequence length="53" mass="5838">MSVVYMCSAFVSYWFSIAFVFTIDAVGSCSIRSVGCLNQLDTEVLQSLAGCMW</sequence>